<gene>
    <name evidence="3" type="ORF">BD626DRAFT_485160</name>
</gene>
<sequence length="569" mass="62922">MEAVPLEDQSLTFDALPIDIILLILEFVRPLDIISVRLTCKLLRDVTRQHALWISALRTVCYDNNLYPEMFAVEALSLSQLEHSATTPSLFFRQVKRAAESASAAKEKMEREEDGNTPSDPAPESVTPSLRPAVVRRLDIPPSTLDGLNWAFTEDVTELRLAPGGRYLAMNHYCDMQIWDLGFWSSDTPRIIANHSFPDTGDFVLYGIWIKPDGRGLQIQTNFLCMEPPQNELAIWEIYPASENPTLELIASLTRGPLLTYECRGGSKIAISELNRVGVWDPSLNTLVTWEVPEGMTTMLVVQDRAVCLYQDHIAVYDVPHIQGRPSGALVEEAREMAPIWTTLLSYSADDYYLPASWPYTADLGSPRGDLYFALTEAVPARNYIYRVPASPRSAKEAPAIALAAVANVQGAGTERLENYLQRPVRLCEGHLALMSEPSARGVVCLQILEEPTISRQRSLQGQERSSDRPATIPTVPANPSSALVAPTPAAPHAPAGHDTSVSQASELRESWTGDEAEGMRVPTWTVLLFEADYEIVDFEFDGASGRACAITEDYTVLVLDYIESPATT</sequence>
<dbReference type="AlphaFoldDB" id="A0A550CR50"/>
<dbReference type="Proteomes" id="UP000320762">
    <property type="component" value="Unassembled WGS sequence"/>
</dbReference>
<dbReference type="Gene3D" id="1.20.1280.50">
    <property type="match status" value="1"/>
</dbReference>
<dbReference type="OrthoDB" id="3145038at2759"/>
<dbReference type="Pfam" id="PF12937">
    <property type="entry name" value="F-box-like"/>
    <property type="match status" value="1"/>
</dbReference>
<reference evidence="3 4" key="1">
    <citation type="journal article" date="2019" name="New Phytol.">
        <title>Comparative genomics reveals unique wood-decay strategies and fruiting body development in the Schizophyllaceae.</title>
        <authorList>
            <person name="Almasi E."/>
            <person name="Sahu N."/>
            <person name="Krizsan K."/>
            <person name="Balint B."/>
            <person name="Kovacs G.M."/>
            <person name="Kiss B."/>
            <person name="Cseklye J."/>
            <person name="Drula E."/>
            <person name="Henrissat B."/>
            <person name="Nagy I."/>
            <person name="Chovatia M."/>
            <person name="Adam C."/>
            <person name="LaButti K."/>
            <person name="Lipzen A."/>
            <person name="Riley R."/>
            <person name="Grigoriev I.V."/>
            <person name="Nagy L.G."/>
        </authorList>
    </citation>
    <scope>NUCLEOTIDE SEQUENCE [LARGE SCALE GENOMIC DNA]</scope>
    <source>
        <strain evidence="3 4">NL-1724</strain>
    </source>
</reference>
<keyword evidence="4" id="KW-1185">Reference proteome</keyword>
<dbReference type="EMBL" id="VDMD01000003">
    <property type="protein sequence ID" value="TRM67219.1"/>
    <property type="molecule type" value="Genomic_DNA"/>
</dbReference>
<comment type="caution">
    <text evidence="3">The sequence shown here is derived from an EMBL/GenBank/DDBJ whole genome shotgun (WGS) entry which is preliminary data.</text>
</comment>
<proteinExistence type="predicted"/>
<feature type="region of interest" description="Disordered" evidence="1">
    <location>
        <begin position="103"/>
        <end position="128"/>
    </location>
</feature>
<protein>
    <recommendedName>
        <fullName evidence="2">F-box domain-containing protein</fullName>
    </recommendedName>
</protein>
<dbReference type="SMART" id="SM00256">
    <property type="entry name" value="FBOX"/>
    <property type="match status" value="1"/>
</dbReference>
<accession>A0A550CR50</accession>
<evidence type="ECO:0000313" key="3">
    <source>
        <dbReference type="EMBL" id="TRM67219.1"/>
    </source>
</evidence>
<dbReference type="InterPro" id="IPR036047">
    <property type="entry name" value="F-box-like_dom_sf"/>
</dbReference>
<dbReference type="InterPro" id="IPR001810">
    <property type="entry name" value="F-box_dom"/>
</dbReference>
<dbReference type="SUPFAM" id="SSF81383">
    <property type="entry name" value="F-box domain"/>
    <property type="match status" value="1"/>
</dbReference>
<evidence type="ECO:0000256" key="1">
    <source>
        <dbReference type="SAM" id="MobiDB-lite"/>
    </source>
</evidence>
<name>A0A550CR50_9AGAR</name>
<feature type="region of interest" description="Disordered" evidence="1">
    <location>
        <begin position="456"/>
        <end position="515"/>
    </location>
</feature>
<evidence type="ECO:0000259" key="2">
    <source>
        <dbReference type="PROSITE" id="PS50181"/>
    </source>
</evidence>
<feature type="compositionally biased region" description="Low complexity" evidence="1">
    <location>
        <begin position="483"/>
        <end position="495"/>
    </location>
</feature>
<evidence type="ECO:0000313" key="4">
    <source>
        <dbReference type="Proteomes" id="UP000320762"/>
    </source>
</evidence>
<feature type="domain" description="F-box" evidence="2">
    <location>
        <begin position="10"/>
        <end position="56"/>
    </location>
</feature>
<dbReference type="PROSITE" id="PS50181">
    <property type="entry name" value="FBOX"/>
    <property type="match status" value="1"/>
</dbReference>
<organism evidence="3 4">
    <name type="scientific">Schizophyllum amplum</name>
    <dbReference type="NCBI Taxonomy" id="97359"/>
    <lineage>
        <taxon>Eukaryota</taxon>
        <taxon>Fungi</taxon>
        <taxon>Dikarya</taxon>
        <taxon>Basidiomycota</taxon>
        <taxon>Agaricomycotina</taxon>
        <taxon>Agaricomycetes</taxon>
        <taxon>Agaricomycetidae</taxon>
        <taxon>Agaricales</taxon>
        <taxon>Schizophyllaceae</taxon>
        <taxon>Schizophyllum</taxon>
    </lineage>
</organism>